<dbReference type="AlphaFoldDB" id="A0A3N4M0W9"/>
<protein>
    <submittedName>
        <fullName evidence="1">Uncharacterized protein</fullName>
    </submittedName>
</protein>
<proteinExistence type="predicted"/>
<dbReference type="Proteomes" id="UP000267821">
    <property type="component" value="Unassembled WGS sequence"/>
</dbReference>
<accession>A0A3N4M0W9</accession>
<dbReference type="InParanoid" id="A0A3N4M0W9"/>
<dbReference type="OrthoDB" id="5475265at2759"/>
<gene>
    <name evidence="1" type="ORF">L211DRAFT_866451</name>
</gene>
<reference evidence="1 2" key="1">
    <citation type="journal article" date="2018" name="Nat. Ecol. Evol.">
        <title>Pezizomycetes genomes reveal the molecular basis of ectomycorrhizal truffle lifestyle.</title>
        <authorList>
            <person name="Murat C."/>
            <person name="Payen T."/>
            <person name="Noel B."/>
            <person name="Kuo A."/>
            <person name="Morin E."/>
            <person name="Chen J."/>
            <person name="Kohler A."/>
            <person name="Krizsan K."/>
            <person name="Balestrini R."/>
            <person name="Da Silva C."/>
            <person name="Montanini B."/>
            <person name="Hainaut M."/>
            <person name="Levati E."/>
            <person name="Barry K.W."/>
            <person name="Belfiori B."/>
            <person name="Cichocki N."/>
            <person name="Clum A."/>
            <person name="Dockter R.B."/>
            <person name="Fauchery L."/>
            <person name="Guy J."/>
            <person name="Iotti M."/>
            <person name="Le Tacon F."/>
            <person name="Lindquist E.A."/>
            <person name="Lipzen A."/>
            <person name="Malagnac F."/>
            <person name="Mello A."/>
            <person name="Molinier V."/>
            <person name="Miyauchi S."/>
            <person name="Poulain J."/>
            <person name="Riccioni C."/>
            <person name="Rubini A."/>
            <person name="Sitrit Y."/>
            <person name="Splivallo R."/>
            <person name="Traeger S."/>
            <person name="Wang M."/>
            <person name="Zifcakova L."/>
            <person name="Wipf D."/>
            <person name="Zambonelli A."/>
            <person name="Paolocci F."/>
            <person name="Nowrousian M."/>
            <person name="Ottonello S."/>
            <person name="Baldrian P."/>
            <person name="Spatafora J.W."/>
            <person name="Henrissat B."/>
            <person name="Nagy L.G."/>
            <person name="Aury J.M."/>
            <person name="Wincker P."/>
            <person name="Grigoriev I.V."/>
            <person name="Bonfante P."/>
            <person name="Martin F.M."/>
        </authorList>
    </citation>
    <scope>NUCLEOTIDE SEQUENCE [LARGE SCALE GENOMIC DNA]</scope>
    <source>
        <strain evidence="1 2">ATCC MYA-4762</strain>
    </source>
</reference>
<organism evidence="1 2">
    <name type="scientific">Terfezia boudieri ATCC MYA-4762</name>
    <dbReference type="NCBI Taxonomy" id="1051890"/>
    <lineage>
        <taxon>Eukaryota</taxon>
        <taxon>Fungi</taxon>
        <taxon>Dikarya</taxon>
        <taxon>Ascomycota</taxon>
        <taxon>Pezizomycotina</taxon>
        <taxon>Pezizomycetes</taxon>
        <taxon>Pezizales</taxon>
        <taxon>Pezizaceae</taxon>
        <taxon>Terfezia</taxon>
    </lineage>
</organism>
<evidence type="ECO:0000313" key="2">
    <source>
        <dbReference type="Proteomes" id="UP000267821"/>
    </source>
</evidence>
<evidence type="ECO:0000313" key="1">
    <source>
        <dbReference type="EMBL" id="RPB26581.1"/>
    </source>
</evidence>
<name>A0A3N4M0W9_9PEZI</name>
<sequence length="247" mass="27942">MSQPMKSFRSHRKIFTDFLETFTELSRDVSRHLVSCPGLLPSTQRSTPWNLALAALHELGILEADGGPAQHEEALTVPTKAVMVKVWTPEVGLIQEPFGNIPFPDTVFEPATIALSAEQTEAVERLSTQLHQVHRGSSQAFLNNEDEVDFMITCDHTHPDIAPYIDRLSSCYNHPAVSSDPPFLLIEGKHAGGNLLEECQPHRESTNHTKVSHTPFTMPRVSQRKILIEWFLERIERDKTNLAYRFH</sequence>
<dbReference type="EMBL" id="ML121534">
    <property type="protein sequence ID" value="RPB26581.1"/>
    <property type="molecule type" value="Genomic_DNA"/>
</dbReference>
<keyword evidence="2" id="KW-1185">Reference proteome</keyword>